<keyword evidence="3" id="KW-1185">Reference proteome</keyword>
<gene>
    <name evidence="2" type="primary">rfbF</name>
    <name evidence="2" type="ORF">I6U48_07775</name>
</gene>
<organism evidence="2 3">
    <name type="scientific">Clostridium thailandense</name>
    <dbReference type="NCBI Taxonomy" id="2794346"/>
    <lineage>
        <taxon>Bacteria</taxon>
        <taxon>Bacillati</taxon>
        <taxon>Bacillota</taxon>
        <taxon>Clostridia</taxon>
        <taxon>Eubacteriales</taxon>
        <taxon>Clostridiaceae</taxon>
        <taxon>Clostridium</taxon>
    </lineage>
</organism>
<evidence type="ECO:0000313" key="2">
    <source>
        <dbReference type="EMBL" id="MBV7272810.1"/>
    </source>
</evidence>
<name>A0A949WQJ0_9CLOT</name>
<dbReference type="EMBL" id="JAEEGC010000033">
    <property type="protein sequence ID" value="MBV7272810.1"/>
    <property type="molecule type" value="Genomic_DNA"/>
</dbReference>
<keyword evidence="2" id="KW-0808">Transferase</keyword>
<dbReference type="InterPro" id="IPR046981">
    <property type="entry name" value="G1P_cyt_trans"/>
</dbReference>
<dbReference type="RefSeq" id="WP_218319844.1">
    <property type="nucleotide sequence ID" value="NZ_JAEEGC010000033.1"/>
</dbReference>
<reference evidence="2" key="1">
    <citation type="submission" date="2020-12" db="EMBL/GenBank/DDBJ databases">
        <title>Clostridium thailandense sp. nov., a novel acetogenic bacterium isolated from peat land soil in Thailand.</title>
        <authorList>
            <person name="Chaikitkaew S."/>
            <person name="Birkeland N.K."/>
        </authorList>
    </citation>
    <scope>NUCLEOTIDE SEQUENCE</scope>
    <source>
        <strain evidence="2">PL3</strain>
    </source>
</reference>
<comment type="caution">
    <text evidence="2">The sequence shown here is derived from an EMBL/GenBank/DDBJ whole genome shotgun (WGS) entry which is preliminary data.</text>
</comment>
<dbReference type="PANTHER" id="PTHR47183:SF2">
    <property type="entry name" value="GLUCOSE-1-PHOSPHATE CYTIDYLYLTRANSFERASE-RELATED"/>
    <property type="match status" value="1"/>
</dbReference>
<evidence type="ECO:0000313" key="3">
    <source>
        <dbReference type="Proteomes" id="UP000694308"/>
    </source>
</evidence>
<accession>A0A949WQJ0</accession>
<dbReference type="InterPro" id="IPR013446">
    <property type="entry name" value="G1P_cyt_trans-like"/>
</dbReference>
<feature type="domain" description="Nucleotidyl transferase" evidence="1">
    <location>
        <begin position="2"/>
        <end position="239"/>
    </location>
</feature>
<protein>
    <submittedName>
        <fullName evidence="2">Glucose-1-phosphate cytidylyltransferase</fullName>
        <ecNumber evidence="2">2.7.7.33</ecNumber>
    </submittedName>
</protein>
<dbReference type="GO" id="GO:0047343">
    <property type="term" value="F:glucose-1-phosphate cytidylyltransferase activity"/>
    <property type="evidence" value="ECO:0007669"/>
    <property type="project" value="UniProtKB-EC"/>
</dbReference>
<proteinExistence type="predicted"/>
<dbReference type="EC" id="2.7.7.33" evidence="2"/>
<dbReference type="CDD" id="cd02524">
    <property type="entry name" value="G1P_cytidylyltransferase"/>
    <property type="match status" value="1"/>
</dbReference>
<dbReference type="PANTHER" id="PTHR47183">
    <property type="entry name" value="GLUCOSE-1-PHOSPHATE CYTIDYLYLTRANSFERASE-RELATED"/>
    <property type="match status" value="1"/>
</dbReference>
<keyword evidence="2" id="KW-0548">Nucleotidyltransferase</keyword>
<dbReference type="InterPro" id="IPR005835">
    <property type="entry name" value="NTP_transferase_dom"/>
</dbReference>
<dbReference type="Proteomes" id="UP000694308">
    <property type="component" value="Unassembled WGS sequence"/>
</dbReference>
<dbReference type="AlphaFoldDB" id="A0A949WQJ0"/>
<dbReference type="NCBIfam" id="TIGR02623">
    <property type="entry name" value="G1P_cyt_trans"/>
    <property type="match status" value="1"/>
</dbReference>
<dbReference type="GO" id="GO:0009243">
    <property type="term" value="P:O antigen biosynthetic process"/>
    <property type="evidence" value="ECO:0007669"/>
    <property type="project" value="InterPro"/>
</dbReference>
<sequence length="256" mass="30083">MKVVILCGGKGTRMREVTQYRPKPLVSVGSHPIIWHIMKYYSHFGFNDFVLCTGYKGEMIKDYFMNLEWMNNDISIYMNRDKKIEYLTKIEEDWKVTIINTGLETLTGGRIKKIQKYIDEDNFMLTYGDILSNVDINKLLECHYKKSKIATITGINPVSPYGVLRIENGIVKGFTEKPISQDFINGGFMVLNKKVFNYIPEKDCFFEQEPLVKLATEEQLSIYHHKDFWTAIDTFKDVERVNTMWNEKNRPWAVWN</sequence>
<dbReference type="Pfam" id="PF00483">
    <property type="entry name" value="NTP_transferase"/>
    <property type="match status" value="1"/>
</dbReference>
<evidence type="ECO:0000259" key="1">
    <source>
        <dbReference type="Pfam" id="PF00483"/>
    </source>
</evidence>